<reference evidence="7" key="1">
    <citation type="journal article" date="2020" name="mSystems">
        <title>Genome- and Community-Level Interaction Insights into Carbon Utilization and Element Cycling Functions of Hydrothermarchaeota in Hydrothermal Sediment.</title>
        <authorList>
            <person name="Zhou Z."/>
            <person name="Liu Y."/>
            <person name="Xu W."/>
            <person name="Pan J."/>
            <person name="Luo Z.H."/>
            <person name="Li M."/>
        </authorList>
    </citation>
    <scope>NUCLEOTIDE SEQUENCE [LARGE SCALE GENOMIC DNA]</scope>
    <source>
        <strain evidence="7">HyVt-115</strain>
    </source>
</reference>
<organism evidence="7">
    <name type="scientific">Thermosulfidibacter takaii</name>
    <dbReference type="NCBI Taxonomy" id="412593"/>
    <lineage>
        <taxon>Bacteria</taxon>
        <taxon>Pseudomonadati</taxon>
        <taxon>Thermosulfidibacterota</taxon>
        <taxon>Thermosulfidibacteria</taxon>
        <taxon>Thermosulfidibacterales</taxon>
        <taxon>Thermosulfidibacteraceae</taxon>
    </lineage>
</organism>
<dbReference type="Pfam" id="PF17932">
    <property type="entry name" value="TetR_C_24"/>
    <property type="match status" value="1"/>
</dbReference>
<dbReference type="GO" id="GO:0003700">
    <property type="term" value="F:DNA-binding transcription factor activity"/>
    <property type="evidence" value="ECO:0007669"/>
    <property type="project" value="TreeGrafter"/>
</dbReference>
<dbReference type="Proteomes" id="UP000885690">
    <property type="component" value="Unassembled WGS sequence"/>
</dbReference>
<dbReference type="Gene3D" id="1.10.357.10">
    <property type="entry name" value="Tetracycline Repressor, domain 2"/>
    <property type="match status" value="1"/>
</dbReference>
<dbReference type="PROSITE" id="PS50977">
    <property type="entry name" value="HTH_TETR_2"/>
    <property type="match status" value="1"/>
</dbReference>
<evidence type="ECO:0000256" key="2">
    <source>
        <dbReference type="ARBA" id="ARBA00023015"/>
    </source>
</evidence>
<dbReference type="InterPro" id="IPR001647">
    <property type="entry name" value="HTH_TetR"/>
</dbReference>
<feature type="domain" description="HTH tetR-type" evidence="6">
    <location>
        <begin position="4"/>
        <end position="64"/>
    </location>
</feature>
<dbReference type="PANTHER" id="PTHR30055">
    <property type="entry name" value="HTH-TYPE TRANSCRIPTIONAL REGULATOR RUTR"/>
    <property type="match status" value="1"/>
</dbReference>
<proteinExistence type="predicted"/>
<keyword evidence="4" id="KW-0804">Transcription</keyword>
<dbReference type="EMBL" id="DQWS01000155">
    <property type="protein sequence ID" value="HDD53231.1"/>
    <property type="molecule type" value="Genomic_DNA"/>
</dbReference>
<dbReference type="AlphaFoldDB" id="A0A7C0U6S2"/>
<keyword evidence="3 5" id="KW-0238">DNA-binding</keyword>
<evidence type="ECO:0000259" key="6">
    <source>
        <dbReference type="PROSITE" id="PS50977"/>
    </source>
</evidence>
<accession>A0A7C0U6S2</accession>
<dbReference type="InterPro" id="IPR009057">
    <property type="entry name" value="Homeodomain-like_sf"/>
</dbReference>
<evidence type="ECO:0000313" key="7">
    <source>
        <dbReference type="EMBL" id="HDD53231.1"/>
    </source>
</evidence>
<feature type="DNA-binding region" description="H-T-H motif" evidence="5">
    <location>
        <begin position="27"/>
        <end position="46"/>
    </location>
</feature>
<comment type="caution">
    <text evidence="7">The sequence shown here is derived from an EMBL/GenBank/DDBJ whole genome shotgun (WGS) entry which is preliminary data.</text>
</comment>
<name>A0A7C0U6S2_9BACT</name>
<evidence type="ECO:0000256" key="1">
    <source>
        <dbReference type="ARBA" id="ARBA00022491"/>
    </source>
</evidence>
<keyword evidence="2" id="KW-0805">Transcription regulation</keyword>
<dbReference type="InterPro" id="IPR041490">
    <property type="entry name" value="KstR2_TetR_C"/>
</dbReference>
<dbReference type="PANTHER" id="PTHR30055:SF175">
    <property type="entry name" value="HTH-TYPE TRANSCRIPTIONAL REPRESSOR KSTR2"/>
    <property type="match status" value="1"/>
</dbReference>
<evidence type="ECO:0000256" key="4">
    <source>
        <dbReference type="ARBA" id="ARBA00023163"/>
    </source>
</evidence>
<gene>
    <name evidence="7" type="ORF">ENF32_04095</name>
</gene>
<dbReference type="SUPFAM" id="SSF46689">
    <property type="entry name" value="Homeodomain-like"/>
    <property type="match status" value="1"/>
</dbReference>
<keyword evidence="1" id="KW-0678">Repressor</keyword>
<dbReference type="GO" id="GO:0000976">
    <property type="term" value="F:transcription cis-regulatory region binding"/>
    <property type="evidence" value="ECO:0007669"/>
    <property type="project" value="TreeGrafter"/>
</dbReference>
<protein>
    <submittedName>
        <fullName evidence="7">TetR/AcrR family transcriptional regulator</fullName>
    </submittedName>
</protein>
<sequence length="136" mass="15751">MEKKNREEELLNTAAKLFKMKGYDATSTSDIAAALGIRKSSLYHYISTKSDLLYKISKDTLEELLQGALEIKKQDLPSQEKLLKLVENHIRLLTRDLDRYATMLRELDSLEEEKRRELVGLRDGYERSCEKPCKKG</sequence>
<dbReference type="PRINTS" id="PR00455">
    <property type="entry name" value="HTHTETR"/>
</dbReference>
<evidence type="ECO:0000256" key="5">
    <source>
        <dbReference type="PROSITE-ProRule" id="PRU00335"/>
    </source>
</evidence>
<evidence type="ECO:0000256" key="3">
    <source>
        <dbReference type="ARBA" id="ARBA00023125"/>
    </source>
</evidence>
<dbReference type="InterPro" id="IPR050109">
    <property type="entry name" value="HTH-type_TetR-like_transc_reg"/>
</dbReference>
<dbReference type="Pfam" id="PF00440">
    <property type="entry name" value="TetR_N"/>
    <property type="match status" value="1"/>
</dbReference>